<gene>
    <name evidence="2" type="ORF">JAAARDRAFT_145309</name>
</gene>
<dbReference type="InterPro" id="IPR003347">
    <property type="entry name" value="JmjC_dom"/>
</dbReference>
<dbReference type="PANTHER" id="PTHR12461">
    <property type="entry name" value="HYPOXIA-INDUCIBLE FACTOR 1 ALPHA INHIBITOR-RELATED"/>
    <property type="match status" value="1"/>
</dbReference>
<evidence type="ECO:0000259" key="1">
    <source>
        <dbReference type="PROSITE" id="PS51184"/>
    </source>
</evidence>
<keyword evidence="3" id="KW-1185">Reference proteome</keyword>
<dbReference type="InterPro" id="IPR014710">
    <property type="entry name" value="RmlC-like_jellyroll"/>
</dbReference>
<dbReference type="PANTHER" id="PTHR12461:SF99">
    <property type="entry name" value="BIFUNCTIONAL PEPTIDASE AND (3S)-LYSYL HYDROXYLASE JMJD7"/>
    <property type="match status" value="1"/>
</dbReference>
<name>A0A067QC44_9AGAM</name>
<reference evidence="3" key="1">
    <citation type="journal article" date="2014" name="Proc. Natl. Acad. Sci. U.S.A.">
        <title>Extensive sampling of basidiomycete genomes demonstrates inadequacy of the white-rot/brown-rot paradigm for wood decay fungi.</title>
        <authorList>
            <person name="Riley R."/>
            <person name="Salamov A.A."/>
            <person name="Brown D.W."/>
            <person name="Nagy L.G."/>
            <person name="Floudas D."/>
            <person name="Held B.W."/>
            <person name="Levasseur A."/>
            <person name="Lombard V."/>
            <person name="Morin E."/>
            <person name="Otillar R."/>
            <person name="Lindquist E.A."/>
            <person name="Sun H."/>
            <person name="LaButti K.M."/>
            <person name="Schmutz J."/>
            <person name="Jabbour D."/>
            <person name="Luo H."/>
            <person name="Baker S.E."/>
            <person name="Pisabarro A.G."/>
            <person name="Walton J.D."/>
            <person name="Blanchette R.A."/>
            <person name="Henrissat B."/>
            <person name="Martin F."/>
            <person name="Cullen D."/>
            <person name="Hibbett D.S."/>
            <person name="Grigoriev I.V."/>
        </authorList>
    </citation>
    <scope>NUCLEOTIDE SEQUENCE [LARGE SCALE GENOMIC DNA]</scope>
    <source>
        <strain evidence="3">MUCL 33604</strain>
    </source>
</reference>
<proteinExistence type="predicted"/>
<dbReference type="OrthoDB" id="424465at2759"/>
<dbReference type="EMBL" id="KL197709">
    <property type="protein sequence ID" value="KDQ64509.1"/>
    <property type="molecule type" value="Genomic_DNA"/>
</dbReference>
<accession>A0A067QC44</accession>
<protein>
    <recommendedName>
        <fullName evidence="1">JmjC domain-containing protein</fullName>
    </recommendedName>
</protein>
<sequence>MAEAHWETLLRISEEYHDLNGSAFQVLHTPPSALEFSRLVHISRPVLIKEFHVPAHSAWTNEYLIHQMGDRNVSVAVTPNGRADAIAADEQGKLYFVEPHVQQMTMAELLSKLSSSWVRPSEASGEAFYLQSQNGNMYTGNELEPGNEACPSEFEPLRKDVPSEIDWCCEAMGKHPDAVNLWIGDSKSTTSIHSDPYENIYTVIRGAKHFTLLPPTDGCFMEERSYSHATYARDSPSSPLTILPSPNPTPPVRWSSISDPHLPNNLPSVAHPIHITVEAGEALYLPAGWWHHVRQSGDITIALNWWYDIEMRGMTWVWLSFLRGIGDEVPAANWQEDDNDAET</sequence>
<dbReference type="SMART" id="SM00558">
    <property type="entry name" value="JmjC"/>
    <property type="match status" value="1"/>
</dbReference>
<dbReference type="SUPFAM" id="SSF51197">
    <property type="entry name" value="Clavaminate synthase-like"/>
    <property type="match status" value="1"/>
</dbReference>
<dbReference type="HOGENOM" id="CLU_016785_6_0_1"/>
<organism evidence="2 3">
    <name type="scientific">Jaapia argillacea MUCL 33604</name>
    <dbReference type="NCBI Taxonomy" id="933084"/>
    <lineage>
        <taxon>Eukaryota</taxon>
        <taxon>Fungi</taxon>
        <taxon>Dikarya</taxon>
        <taxon>Basidiomycota</taxon>
        <taxon>Agaricomycotina</taxon>
        <taxon>Agaricomycetes</taxon>
        <taxon>Agaricomycetidae</taxon>
        <taxon>Jaapiales</taxon>
        <taxon>Jaapiaceae</taxon>
        <taxon>Jaapia</taxon>
    </lineage>
</organism>
<dbReference type="AlphaFoldDB" id="A0A067QC44"/>
<evidence type="ECO:0000313" key="2">
    <source>
        <dbReference type="EMBL" id="KDQ64509.1"/>
    </source>
</evidence>
<dbReference type="Gene3D" id="2.60.120.10">
    <property type="entry name" value="Jelly Rolls"/>
    <property type="match status" value="1"/>
</dbReference>
<evidence type="ECO:0000313" key="3">
    <source>
        <dbReference type="Proteomes" id="UP000027265"/>
    </source>
</evidence>
<dbReference type="InParanoid" id="A0A067QC44"/>
<dbReference type="InterPro" id="IPR041667">
    <property type="entry name" value="Cupin_8"/>
</dbReference>
<dbReference type="Proteomes" id="UP000027265">
    <property type="component" value="Unassembled WGS sequence"/>
</dbReference>
<feature type="domain" description="JmjC" evidence="1">
    <location>
        <begin position="144"/>
        <end position="322"/>
    </location>
</feature>
<dbReference type="STRING" id="933084.A0A067QC44"/>
<dbReference type="PROSITE" id="PS51184">
    <property type="entry name" value="JMJC"/>
    <property type="match status" value="1"/>
</dbReference>
<dbReference type="Pfam" id="PF13621">
    <property type="entry name" value="Cupin_8"/>
    <property type="match status" value="1"/>
</dbReference>